<evidence type="ECO:0000256" key="1">
    <source>
        <dbReference type="SAM" id="MobiDB-lite"/>
    </source>
</evidence>
<protein>
    <submittedName>
        <fullName evidence="2">Uncharacterized protein</fullName>
    </submittedName>
</protein>
<feature type="region of interest" description="Disordered" evidence="1">
    <location>
        <begin position="56"/>
        <end position="174"/>
    </location>
</feature>
<comment type="caution">
    <text evidence="2">The sequence shown here is derived from an EMBL/GenBank/DDBJ whole genome shotgun (WGS) entry which is preliminary data.</text>
</comment>
<evidence type="ECO:0000313" key="2">
    <source>
        <dbReference type="EMBL" id="GLC60509.1"/>
    </source>
</evidence>
<proteinExistence type="predicted"/>
<gene>
    <name evidence="2" type="primary">PLEST010782</name>
    <name evidence="2" type="ORF">PLESTB_001621500</name>
</gene>
<accession>A0A9W6F8Q6</accession>
<evidence type="ECO:0000313" key="3">
    <source>
        <dbReference type="Proteomes" id="UP001165080"/>
    </source>
</evidence>
<dbReference type="Proteomes" id="UP001165080">
    <property type="component" value="Unassembled WGS sequence"/>
</dbReference>
<dbReference type="EMBL" id="BRXU01000035">
    <property type="protein sequence ID" value="GLC60509.1"/>
    <property type="molecule type" value="Genomic_DNA"/>
</dbReference>
<feature type="region of interest" description="Disordered" evidence="1">
    <location>
        <begin position="1"/>
        <end position="36"/>
    </location>
</feature>
<feature type="compositionally biased region" description="Pro residues" evidence="1">
    <location>
        <begin position="150"/>
        <end position="159"/>
    </location>
</feature>
<keyword evidence="3" id="KW-1185">Reference proteome</keyword>
<organism evidence="2 3">
    <name type="scientific">Pleodorina starrii</name>
    <dbReference type="NCBI Taxonomy" id="330485"/>
    <lineage>
        <taxon>Eukaryota</taxon>
        <taxon>Viridiplantae</taxon>
        <taxon>Chlorophyta</taxon>
        <taxon>core chlorophytes</taxon>
        <taxon>Chlorophyceae</taxon>
        <taxon>CS clade</taxon>
        <taxon>Chlamydomonadales</taxon>
        <taxon>Volvocaceae</taxon>
        <taxon>Pleodorina</taxon>
    </lineage>
</organism>
<reference evidence="2 3" key="1">
    <citation type="journal article" date="2023" name="Commun. Biol.">
        <title>Reorganization of the ancestral sex-determining regions during the evolution of trioecy in Pleodorina starrii.</title>
        <authorList>
            <person name="Takahashi K."/>
            <person name="Suzuki S."/>
            <person name="Kawai-Toyooka H."/>
            <person name="Yamamoto K."/>
            <person name="Hamaji T."/>
            <person name="Ootsuki R."/>
            <person name="Yamaguchi H."/>
            <person name="Kawachi M."/>
            <person name="Higashiyama T."/>
            <person name="Nozaki H."/>
        </authorList>
    </citation>
    <scope>NUCLEOTIDE SEQUENCE [LARGE SCALE GENOMIC DNA]</scope>
    <source>
        <strain evidence="2 3">NIES-4479</strain>
    </source>
</reference>
<dbReference type="AlphaFoldDB" id="A0A9W6F8Q6"/>
<feature type="compositionally biased region" description="Acidic residues" evidence="1">
    <location>
        <begin position="104"/>
        <end position="114"/>
    </location>
</feature>
<name>A0A9W6F8Q6_9CHLO</name>
<sequence length="208" mass="21447">MPPDGTNSDFRPAPAWQQLAAGQAPSQPPWGHPAAAMQAAVVRAQEGAEGKAVEWELDEDWGEEGVLGESPEGYGGYVRGVSGPSRPQVGQAGDDASTNPGADTEADAGADDVDVCGLSEGGLSVAAQQPLGSPAWLDAPPDSTKRPLPSQLPLPPQPRAQPDSSVQGLPERLGGTRAYARTSWVADFIDEADLRLSSLGPDDGCEDA</sequence>